<feature type="domain" description="N-acetyltransferase" evidence="3">
    <location>
        <begin position="6"/>
        <end position="158"/>
    </location>
</feature>
<dbReference type="SUPFAM" id="SSF55729">
    <property type="entry name" value="Acyl-CoA N-acyltransferases (Nat)"/>
    <property type="match status" value="1"/>
</dbReference>
<dbReference type="RefSeq" id="WP_207153591.1">
    <property type="nucleotide sequence ID" value="NZ_AP024484.1"/>
</dbReference>
<dbReference type="PANTHER" id="PTHR10545:SF29">
    <property type="entry name" value="GH14572P-RELATED"/>
    <property type="match status" value="1"/>
</dbReference>
<proteinExistence type="predicted"/>
<sequence length="158" mass="18388">MENKDINIRFAQETESEVILELIKGLAAYENMEDEVAATKEQIHETLFINKDAEVLLAEYKGKIVGFALFFHTYSTFLGKTNIYLEDLFVKEEARGKGIGKLFFKHIAKIAIDKGYGRIEWCCLDWNQKSIEFYEHIGAHVLDDRRIFRISADKFKEI</sequence>
<evidence type="ECO:0000256" key="2">
    <source>
        <dbReference type="ARBA" id="ARBA00023315"/>
    </source>
</evidence>
<evidence type="ECO:0000313" key="4">
    <source>
        <dbReference type="EMBL" id="BCS85993.1"/>
    </source>
</evidence>
<dbReference type="EMBL" id="AP024484">
    <property type="protein sequence ID" value="BCS85993.1"/>
    <property type="molecule type" value="Genomic_DNA"/>
</dbReference>
<protein>
    <submittedName>
        <fullName evidence="4">N-acetyltransferase</fullName>
    </submittedName>
</protein>
<dbReference type="PANTHER" id="PTHR10545">
    <property type="entry name" value="DIAMINE N-ACETYLTRANSFERASE"/>
    <property type="match status" value="1"/>
</dbReference>
<dbReference type="Pfam" id="PF00583">
    <property type="entry name" value="Acetyltransf_1"/>
    <property type="match status" value="1"/>
</dbReference>
<dbReference type="Gene3D" id="3.40.630.30">
    <property type="match status" value="1"/>
</dbReference>
<dbReference type="CDD" id="cd04301">
    <property type="entry name" value="NAT_SF"/>
    <property type="match status" value="1"/>
</dbReference>
<reference evidence="4 5" key="1">
    <citation type="journal article" date="2022" name="Int. J. Syst. Evol. Microbiol.">
        <title>Prevotella herbatica sp. nov., a plant polysaccharide-decomposing anaerobic bacterium isolated from a methanogenic reactor.</title>
        <authorList>
            <person name="Uek A."/>
            <person name="Tonouchi A."/>
            <person name="Kaku N."/>
            <person name="Ueki K."/>
        </authorList>
    </citation>
    <scope>NUCLEOTIDE SEQUENCE [LARGE SCALE GENOMIC DNA]</scope>
    <source>
        <strain evidence="4 5">WR041</strain>
    </source>
</reference>
<organism evidence="4 5">
    <name type="scientific">Prevotella herbatica</name>
    <dbReference type="NCBI Taxonomy" id="2801997"/>
    <lineage>
        <taxon>Bacteria</taxon>
        <taxon>Pseudomonadati</taxon>
        <taxon>Bacteroidota</taxon>
        <taxon>Bacteroidia</taxon>
        <taxon>Bacteroidales</taxon>
        <taxon>Prevotellaceae</taxon>
        <taxon>Prevotella</taxon>
    </lineage>
</organism>
<dbReference type="Proteomes" id="UP001319045">
    <property type="component" value="Chromosome"/>
</dbReference>
<dbReference type="PROSITE" id="PS51186">
    <property type="entry name" value="GNAT"/>
    <property type="match status" value="1"/>
</dbReference>
<dbReference type="InterPro" id="IPR051016">
    <property type="entry name" value="Diverse_Substrate_AcTransf"/>
</dbReference>
<evidence type="ECO:0000256" key="1">
    <source>
        <dbReference type="ARBA" id="ARBA00022679"/>
    </source>
</evidence>
<gene>
    <name evidence="4" type="ORF">prwr041_18860</name>
</gene>
<keyword evidence="1" id="KW-0808">Transferase</keyword>
<dbReference type="InterPro" id="IPR016181">
    <property type="entry name" value="Acyl_CoA_acyltransferase"/>
</dbReference>
<evidence type="ECO:0000259" key="3">
    <source>
        <dbReference type="PROSITE" id="PS51186"/>
    </source>
</evidence>
<accession>A0ABN6ENA2</accession>
<keyword evidence="5" id="KW-1185">Reference proteome</keyword>
<keyword evidence="2" id="KW-0012">Acyltransferase</keyword>
<dbReference type="InterPro" id="IPR000182">
    <property type="entry name" value="GNAT_dom"/>
</dbReference>
<evidence type="ECO:0000313" key="5">
    <source>
        <dbReference type="Proteomes" id="UP001319045"/>
    </source>
</evidence>
<name>A0ABN6ENA2_9BACT</name>